<accession>A0A7Z0D5N5</accession>
<dbReference type="CDD" id="cd04056">
    <property type="entry name" value="Peptidases_S53"/>
    <property type="match status" value="1"/>
</dbReference>
<name>A0A7Z0D5N5_9MICO</name>
<dbReference type="CDD" id="cd11377">
    <property type="entry name" value="Pro-peptidase_S53"/>
    <property type="match status" value="1"/>
</dbReference>
<reference evidence="10 11" key="1">
    <citation type="submission" date="2020-07" db="EMBL/GenBank/DDBJ databases">
        <title>Sequencing the genomes of 1000 actinobacteria strains.</title>
        <authorList>
            <person name="Klenk H.-P."/>
        </authorList>
    </citation>
    <scope>NUCLEOTIDE SEQUENCE [LARGE SCALE GENOMIC DNA]</scope>
    <source>
        <strain evidence="10 11">DSM 26341</strain>
    </source>
</reference>
<evidence type="ECO:0000256" key="6">
    <source>
        <dbReference type="ARBA" id="ARBA00022837"/>
    </source>
</evidence>
<feature type="compositionally biased region" description="Low complexity" evidence="8">
    <location>
        <begin position="418"/>
        <end position="430"/>
    </location>
</feature>
<feature type="region of interest" description="Disordered" evidence="8">
    <location>
        <begin position="335"/>
        <end position="357"/>
    </location>
</feature>
<keyword evidence="7" id="KW-0865">Zymogen</keyword>
<dbReference type="GO" id="GO:0008240">
    <property type="term" value="F:tripeptidyl-peptidase activity"/>
    <property type="evidence" value="ECO:0007669"/>
    <property type="project" value="TreeGrafter"/>
</dbReference>
<evidence type="ECO:0000313" key="11">
    <source>
        <dbReference type="Proteomes" id="UP000539111"/>
    </source>
</evidence>
<dbReference type="GO" id="GO:0046872">
    <property type="term" value="F:metal ion binding"/>
    <property type="evidence" value="ECO:0007669"/>
    <property type="project" value="UniProtKB-KW"/>
</dbReference>
<protein>
    <submittedName>
        <fullName evidence="10">Kumamolisin</fullName>
    </submittedName>
</protein>
<feature type="domain" description="Peptidase S53" evidence="9">
    <location>
        <begin position="177"/>
        <end position="551"/>
    </location>
</feature>
<dbReference type="SUPFAM" id="SSF54897">
    <property type="entry name" value="Protease propeptides/inhibitors"/>
    <property type="match status" value="1"/>
</dbReference>
<dbReference type="GO" id="GO:0004252">
    <property type="term" value="F:serine-type endopeptidase activity"/>
    <property type="evidence" value="ECO:0007669"/>
    <property type="project" value="InterPro"/>
</dbReference>
<gene>
    <name evidence="10" type="ORF">BJY26_003665</name>
</gene>
<feature type="region of interest" description="Disordered" evidence="8">
    <location>
        <begin position="389"/>
        <end position="447"/>
    </location>
</feature>
<proteinExistence type="predicted"/>
<keyword evidence="4" id="KW-0378">Hydrolase</keyword>
<organism evidence="10 11">
    <name type="scientific">Spelaeicoccus albus</name>
    <dbReference type="NCBI Taxonomy" id="1280376"/>
    <lineage>
        <taxon>Bacteria</taxon>
        <taxon>Bacillati</taxon>
        <taxon>Actinomycetota</taxon>
        <taxon>Actinomycetes</taxon>
        <taxon>Micrococcales</taxon>
        <taxon>Brevibacteriaceae</taxon>
        <taxon>Spelaeicoccus</taxon>
    </lineage>
</organism>
<dbReference type="PANTHER" id="PTHR14218">
    <property type="entry name" value="PROTEASE S8 TRIPEPTIDYL PEPTIDASE I CLN2"/>
    <property type="match status" value="1"/>
</dbReference>
<dbReference type="AlphaFoldDB" id="A0A7Z0D5N5"/>
<dbReference type="PROSITE" id="PS51695">
    <property type="entry name" value="SEDOLISIN"/>
    <property type="match status" value="1"/>
</dbReference>
<evidence type="ECO:0000256" key="5">
    <source>
        <dbReference type="ARBA" id="ARBA00022825"/>
    </source>
</evidence>
<evidence type="ECO:0000256" key="3">
    <source>
        <dbReference type="ARBA" id="ARBA00022723"/>
    </source>
</evidence>
<evidence type="ECO:0000259" key="9">
    <source>
        <dbReference type="PROSITE" id="PS51695"/>
    </source>
</evidence>
<dbReference type="PANTHER" id="PTHR14218:SF15">
    <property type="entry name" value="TRIPEPTIDYL-PEPTIDASE 1"/>
    <property type="match status" value="1"/>
</dbReference>
<dbReference type="RefSeq" id="WP_179429599.1">
    <property type="nucleotide sequence ID" value="NZ_JACBZP010000001.1"/>
</dbReference>
<evidence type="ECO:0000256" key="2">
    <source>
        <dbReference type="ARBA" id="ARBA00022670"/>
    </source>
</evidence>
<keyword evidence="6" id="KW-0106">Calcium</keyword>
<keyword evidence="11" id="KW-1185">Reference proteome</keyword>
<comment type="caution">
    <text evidence="10">The sequence shown here is derived from an EMBL/GenBank/DDBJ whole genome shotgun (WGS) entry which is preliminary data.</text>
</comment>
<evidence type="ECO:0000256" key="7">
    <source>
        <dbReference type="ARBA" id="ARBA00023145"/>
    </source>
</evidence>
<keyword evidence="2" id="KW-0645">Protease</keyword>
<evidence type="ECO:0000256" key="4">
    <source>
        <dbReference type="ARBA" id="ARBA00022801"/>
    </source>
</evidence>
<feature type="compositionally biased region" description="Polar residues" evidence="8">
    <location>
        <begin position="1"/>
        <end position="15"/>
    </location>
</feature>
<feature type="compositionally biased region" description="Gly residues" evidence="8">
    <location>
        <begin position="390"/>
        <end position="399"/>
    </location>
</feature>
<feature type="region of interest" description="Disordered" evidence="8">
    <location>
        <begin position="1"/>
        <end position="29"/>
    </location>
</feature>
<dbReference type="Gene3D" id="3.40.50.200">
    <property type="entry name" value="Peptidase S8/S53 domain"/>
    <property type="match status" value="1"/>
</dbReference>
<evidence type="ECO:0000256" key="1">
    <source>
        <dbReference type="ARBA" id="ARBA00001913"/>
    </source>
</evidence>
<comment type="cofactor">
    <cofactor evidence="1">
        <name>Ca(2+)</name>
        <dbReference type="ChEBI" id="CHEBI:29108"/>
    </cofactor>
</comment>
<evidence type="ECO:0000256" key="8">
    <source>
        <dbReference type="SAM" id="MobiDB-lite"/>
    </source>
</evidence>
<dbReference type="InterPro" id="IPR036852">
    <property type="entry name" value="Peptidase_S8/S53_dom_sf"/>
</dbReference>
<dbReference type="SMART" id="SM00944">
    <property type="entry name" value="Pro-kuma_activ"/>
    <property type="match status" value="1"/>
</dbReference>
<dbReference type="Proteomes" id="UP000539111">
    <property type="component" value="Unassembled WGS sequence"/>
</dbReference>
<keyword evidence="5" id="KW-0720">Serine protease</keyword>
<dbReference type="Pfam" id="PF09286">
    <property type="entry name" value="Pro-kuma_activ"/>
    <property type="match status" value="1"/>
</dbReference>
<dbReference type="EMBL" id="JACBZP010000001">
    <property type="protein sequence ID" value="NYI69359.1"/>
    <property type="molecule type" value="Genomic_DNA"/>
</dbReference>
<dbReference type="SUPFAM" id="SSF52743">
    <property type="entry name" value="Subtilisin-like"/>
    <property type="match status" value="1"/>
</dbReference>
<keyword evidence="3" id="KW-0479">Metal-binding</keyword>
<dbReference type="InterPro" id="IPR030400">
    <property type="entry name" value="Sedolisin_dom"/>
</dbReference>
<dbReference type="InterPro" id="IPR050819">
    <property type="entry name" value="Tripeptidyl-peptidase_I"/>
</dbReference>
<dbReference type="GO" id="GO:0006508">
    <property type="term" value="P:proteolysis"/>
    <property type="evidence" value="ECO:0007669"/>
    <property type="project" value="UniProtKB-KW"/>
</dbReference>
<feature type="compositionally biased region" description="Low complexity" evidence="8">
    <location>
        <begin position="335"/>
        <end position="352"/>
    </location>
</feature>
<evidence type="ECO:0000313" key="10">
    <source>
        <dbReference type="EMBL" id="NYI69359.1"/>
    </source>
</evidence>
<dbReference type="InterPro" id="IPR015366">
    <property type="entry name" value="S53_propep"/>
</dbReference>
<sequence>MTTDQPRNQSSTQPFELSASHRQAAPDVRILGEVDKSERIGLTVLLRRKAELPDDVMAAGALTPAELAESYGASDADIGAVTAALTSAGLAVTAVDPGARTMRVEGPAGALATTFGVRLNRAESADPATGRPMTHRHREGTLSVPSGLRDVVTGVFGLDDRPQSRAHSWASAKPDASYTPLDLAKIYSMPDGDGAGQSIGIIELGGGFGDDDLTHYFSHLGIDKPKVTAVGVDGAKNNPGKDPKGADGEVLLDIEIAGAIAPKADIVVYFGPNTDDGFIDAVSKAVHADPTPAAISISWGQSEDAWTAQARGALDDAFADAAALGVCVTAAAGDHGSSDAADTGSADTGAAGPHVDFPASSPHALACGGTTLHADADTGTVTSETVWNVQGGGATGGGVSDVFDQPKWQADAGVPPRKGASTATSAEASTGKGGRGVPDVAATADPNTGYQVYVDGKSAVYGGTSAVAPLWAGLLTRIAANAAGSDGSAAGSPGKRPGLIHPVIYKGVTPGHTTDGFRDITSGSNGAYESGPGWDACTGLGVPDKFTLGGK</sequence>